<keyword evidence="5 8" id="KW-0460">Magnesium</keyword>
<comment type="function">
    <text evidence="8">Bifunctional enzyme that catalyzes the enolization of 2,3-diketo-5-methylthiopentyl-1-phosphate (DK-MTP-1-P) into the intermediate 2-hydroxy-3-keto-5-methylthiopentenyl-1-phosphate (HK-MTPenyl-1-P), which is then dephosphorylated to form the acireductone 1,2-dihydroxy-3-keto-5-methylthiopentene (DHK-MTPene).</text>
</comment>
<feature type="compositionally biased region" description="Basic and acidic residues" evidence="9">
    <location>
        <begin position="2043"/>
        <end position="2073"/>
    </location>
</feature>
<feature type="compositionally biased region" description="Basic and acidic residues" evidence="9">
    <location>
        <begin position="1982"/>
        <end position="1993"/>
    </location>
</feature>
<dbReference type="NCBIfam" id="TIGR01691">
    <property type="entry name" value="enolase-ppase"/>
    <property type="match status" value="1"/>
</dbReference>
<dbReference type="InterPro" id="IPR023943">
    <property type="entry name" value="Enolase-ppase_E1"/>
</dbReference>
<evidence type="ECO:0000256" key="9">
    <source>
        <dbReference type="SAM" id="MobiDB-lite"/>
    </source>
</evidence>
<proteinExistence type="inferred from homology"/>
<evidence type="ECO:0000313" key="10">
    <source>
        <dbReference type="Proteomes" id="UP000504629"/>
    </source>
</evidence>
<feature type="region of interest" description="Disordered" evidence="9">
    <location>
        <begin position="1275"/>
        <end position="1298"/>
    </location>
</feature>
<protein>
    <recommendedName>
        <fullName evidence="8">Enolase-phosphatase E1</fullName>
        <ecNumber evidence="8">3.1.3.77</ecNumber>
    </recommendedName>
    <alternativeName>
        <fullName evidence="8">2,3-diketo-5-methylthio-1-phosphopentane phosphatase</fullName>
    </alternativeName>
</protein>
<dbReference type="PANTHER" id="PTHR20371">
    <property type="entry name" value="ENOLASE-PHOSPHATASE E1"/>
    <property type="match status" value="1"/>
</dbReference>
<comment type="cofactor">
    <cofactor evidence="8">
        <name>Mg(2+)</name>
        <dbReference type="ChEBI" id="CHEBI:18420"/>
    </cofactor>
    <text evidence="8">Binds 1 Mg(2+) ion per subunit.</text>
</comment>
<dbReference type="Gene3D" id="1.10.720.60">
    <property type="match status" value="1"/>
</dbReference>
<dbReference type="InterPro" id="IPR006439">
    <property type="entry name" value="HAD-SF_hydro_IA"/>
</dbReference>
<comment type="pathway">
    <text evidence="8">Amino-acid biosynthesis; L-methionine biosynthesis via salvage pathway; L-methionine from S-methyl-5-thio-alpha-D-ribose 1-phosphate: step 3/6.</text>
</comment>
<keyword evidence="3 8" id="KW-0479">Metal-binding</keyword>
<comment type="pathway">
    <text evidence="8">Amino-acid biosynthesis; L-methionine biosynthesis via salvage pathway; L-methionine from S-methyl-5-thio-alpha-D-ribose 1-phosphate: step 4/6.</text>
</comment>
<keyword evidence="6 8" id="KW-0486">Methionine biosynthesis</keyword>
<evidence type="ECO:0000256" key="6">
    <source>
        <dbReference type="ARBA" id="ARBA00023167"/>
    </source>
</evidence>
<dbReference type="CDD" id="cd01629">
    <property type="entry name" value="HAD_EP"/>
    <property type="match status" value="1"/>
</dbReference>
<feature type="compositionally biased region" description="Basic and acidic residues" evidence="9">
    <location>
        <begin position="160"/>
        <end position="170"/>
    </location>
</feature>
<evidence type="ECO:0000256" key="1">
    <source>
        <dbReference type="ARBA" id="ARBA00022490"/>
    </source>
</evidence>
<dbReference type="HAMAP" id="MF_01681">
    <property type="entry name" value="Salvage_MtnC"/>
    <property type="match status" value="1"/>
</dbReference>
<feature type="region of interest" description="Disordered" evidence="9">
    <location>
        <begin position="68"/>
        <end position="180"/>
    </location>
</feature>
<comment type="subcellular location">
    <subcellularLocation>
        <location evidence="8">Cytoplasm</location>
    </subcellularLocation>
    <subcellularLocation>
        <location evidence="8">Nucleus</location>
    </subcellularLocation>
</comment>
<feature type="compositionally biased region" description="Basic and acidic residues" evidence="9">
    <location>
        <begin position="2079"/>
        <end position="2098"/>
    </location>
</feature>
<evidence type="ECO:0000256" key="3">
    <source>
        <dbReference type="ARBA" id="ARBA00022723"/>
    </source>
</evidence>
<feature type="compositionally biased region" description="Basic and acidic residues" evidence="9">
    <location>
        <begin position="643"/>
        <end position="656"/>
    </location>
</feature>
<feature type="compositionally biased region" description="Acidic residues" evidence="9">
    <location>
        <begin position="1109"/>
        <end position="1130"/>
    </location>
</feature>
<feature type="compositionally biased region" description="Acidic residues" evidence="9">
    <location>
        <begin position="750"/>
        <end position="760"/>
    </location>
</feature>
<dbReference type="GO" id="GO:0005634">
    <property type="term" value="C:nucleus"/>
    <property type="evidence" value="ECO:0007669"/>
    <property type="project" value="UniProtKB-SubCell"/>
</dbReference>
<dbReference type="GO" id="GO:0019509">
    <property type="term" value="P:L-methionine salvage from methylthioadenosine"/>
    <property type="evidence" value="ECO:0007669"/>
    <property type="project" value="UniProtKB-UniRule"/>
</dbReference>
<dbReference type="UniPathway" id="UPA00904">
    <property type="reaction ID" value="UER00876"/>
</dbReference>
<feature type="compositionally biased region" description="Polar residues" evidence="9">
    <location>
        <begin position="84"/>
        <end position="95"/>
    </location>
</feature>
<dbReference type="InterPro" id="IPR023214">
    <property type="entry name" value="HAD_sf"/>
</dbReference>
<keyword evidence="7 8" id="KW-0539">Nucleus</keyword>
<feature type="compositionally biased region" description="Basic and acidic residues" evidence="9">
    <location>
        <begin position="2002"/>
        <end position="2035"/>
    </location>
</feature>
<feature type="binding site" evidence="8">
    <location>
        <position position="1627"/>
    </location>
    <ligand>
        <name>Mg(2+)</name>
        <dbReference type="ChEBI" id="CHEBI:18420"/>
    </ligand>
</feature>
<keyword evidence="1 8" id="KW-0963">Cytoplasm</keyword>
<dbReference type="Gene3D" id="3.40.50.1000">
    <property type="entry name" value="HAD superfamily/HAD-like"/>
    <property type="match status" value="1"/>
</dbReference>
<keyword evidence="10" id="KW-1185">Reference proteome</keyword>
<evidence type="ECO:0000256" key="5">
    <source>
        <dbReference type="ARBA" id="ARBA00022842"/>
    </source>
</evidence>
<organism evidence="10 11">
    <name type="scientific">Bombyx mandarina</name>
    <name type="common">Wild silk moth</name>
    <name type="synonym">Wild silkworm</name>
    <dbReference type="NCBI Taxonomy" id="7092"/>
    <lineage>
        <taxon>Eukaryota</taxon>
        <taxon>Metazoa</taxon>
        <taxon>Ecdysozoa</taxon>
        <taxon>Arthropoda</taxon>
        <taxon>Hexapoda</taxon>
        <taxon>Insecta</taxon>
        <taxon>Pterygota</taxon>
        <taxon>Neoptera</taxon>
        <taxon>Endopterygota</taxon>
        <taxon>Lepidoptera</taxon>
        <taxon>Glossata</taxon>
        <taxon>Ditrysia</taxon>
        <taxon>Bombycoidea</taxon>
        <taxon>Bombycidae</taxon>
        <taxon>Bombycinae</taxon>
        <taxon>Bombyx</taxon>
    </lineage>
</organism>
<dbReference type="GeneID" id="114247785"/>
<accession>A0A6J2K307</accession>
<feature type="region of interest" description="Disordered" evidence="9">
    <location>
        <begin position="1024"/>
        <end position="1078"/>
    </location>
</feature>
<sequence>MKTEGLERKGVEKLWCGTNINENDSVSENMITVHDKSISLVIKSSAGRSDTSDEDGIPVVRVKRRVKQFSDSGSDIDKEILHKGSQNADSSSDSENGVYKLTNKQAKKNSDSNSFNSKEIKSLKNDQQQLSMKNKRNKLREKFKNLVQTKGKVKQQNICESEKDSKKTSEDSEDDAASVDNIKQKIKEKLKIEPSHFKLSVCDPDTSSDEEEKELENIKLKLSKQNKKSKCTQPTSPKPMRMTAKIAMENMQKIKSESNRMLREKQVSLPYHRPKALSLKDIMSRRKPALSADGKALPIKMNEEQLKQYAQQLNERQKEMMELCKSDTEDENDSDNTKTNNENNEVEESVNTANLSVDKLYTEKDNVINENVQNELNLDQNEDIADLIHKENDLNYNEEKILYEKDKSITKQNHQIEITEALTEDFVFTTRDDQINTLNNVIYNNFDNSTGSSNINAQTQRDSEISLHFDSETYTDNKLKSGENCNNKETTLDETENYDLFDDYSDQHMNMINIENIVNNVEINKAKDQTLNIKPKLIGAPGMVIDLNDGDPTIPKKLSGVELLKERFTYFAKLKTPEEAERERENRLKPGALLLKLKQELEEEIAEKRSLEWARRLEEEKKQELELKAIRGETSEAEDEIEKLDRLEENLEKESSGESEEDLIEDDIDMVDKSPNKNAFITDEAEESECDDDVADDQVDNPLDSDNNEKQIEDEAGDSEINEDDETSESSEEEHTTVGKKGRILKAFEDSDDEERNDDLNLESNNMLKVTSQFKANIENSIDRSIETEERSVEKEKNQTISDSQDDIIQLAQAHKSVSDELFTSLESVLVVSDKNIKEDESDCHTQTFSILKSINGIENELGTEDSETPSLNSLKESDTKGWKECLGPSKLLNTQNSQASTSQPIGEDILALCTGQFYENEFISQINEEDKNKLHFINEEFADKNDMNMSSGQEKNSAEDLTQTVNNSDAINTVKPKDDGILLQSILDELHDPEFDTPKQNKYFCGSLDSNIKKKFIIDSDDEENKTEAKVGKNHKKKKREKRALQISDDEDEDEELEETEEYQSEIDDNNDDDADRNDKIVEYDSEENEVEVKVQYTKKKRTTTEFFENEAELTSEDEWIGSGDEDEAGLDRMEREEGDDETFNQRKLQRELGQIHMRDVMDQDKREVRIIQELLFEDGDLGDGHRQRKFRWRNNEDDEQMGTIVGDYTDTQEEDFESEEQWRKQRHEREIFLKQMQSKDDNEDCNISIDRTTIIKANLCSKTMSTLLQEMKKTDTRKTEDQEKYISAEKKSTRDIPSPKKAYSIFQQNYHGSLLTRGNGALARLAALATPLAINDDSPKVGSLVPTNRRNFVFSSVTPDKEPKGMKRKADSKPDTPRLMKKLKATDKQTLSKNSLLDHLKVSWCGSVEMAKENTVIGDIVKKSKVLLLDIEGTTTSISFVKDKLFPYAEENVKDFLDAQWDEEDVKEAVNALRKLAIEDQEKSVEGLVTIPGEDASKEDQIEGLVKNVKWQMSSDRKVAPLKQLQGLIWKKGYDKGDIKGHVYDDVLPALEQWRSVEGQKIYIYSSGSVQAQKLLFGQSSAGDLLPFIDGHFDTAVGAKQEATSYTAIVEKIGCKPEEILFLTDIEKEAEAARTSGVNVALVSREGNAPLAEGAAAAYPVLHSFTQLTVTNKRKPDTQEEIPAKIPKTDVNDDCKTNSEELIVETTAKDATVEKAAEEPEKMEVEESVAVPANDSTKTKGTNDCIETIVEEVTETEIAEATAIDIEPVVIEEIVDKAEEKTKTEEMEEDPIPDVKSLELPIEKVCTEAASVPEKTTPATITEIEEVLDDKQNLTEVADVIEDIEPIVEEPETVEDIEELKNVGEVLDKECDEILSKVQDVTNLDSIPVKPLLNSIPEETMDTENIDSNNIIEKILEAEMELGVQDGAKGESETVDGAASSKISTAENCENEQLIVSDPKSNEKDVSEKTVPLENTESSPIEKTDDRKAEPSEELAIESQNKEEEIKMKTEENIKEETVERTEVVDNQEQNKVEEDEQSADNDKKIGEHRKEIIESVPQIEKETTKLDTNERSAASESKEVEETKMEQELVTDKNIPEATNTNNVQAICANETEATDTTVEKVDEVKVESDNDPQVNGNSANGNDKVNLNGDSAKDEELNARLSAENGKEVNGANGDVAEQVNTDKKSETEISEIKVKTVAAEESCNDPIEQPSVA</sequence>
<feature type="region of interest" description="Disordered" evidence="9">
    <location>
        <begin position="324"/>
        <end position="349"/>
    </location>
</feature>
<dbReference type="GO" id="GO:0000287">
    <property type="term" value="F:magnesium ion binding"/>
    <property type="evidence" value="ECO:0007669"/>
    <property type="project" value="UniProtKB-UniRule"/>
</dbReference>
<dbReference type="FunFam" id="3.40.50.1000:FF:000079">
    <property type="entry name" value="Enolase-phosphatase E1"/>
    <property type="match status" value="1"/>
</dbReference>
<gene>
    <name evidence="11" type="primary">LOC114247785</name>
</gene>
<feature type="compositionally biased region" description="Basic residues" evidence="9">
    <location>
        <begin position="1033"/>
        <end position="1043"/>
    </location>
</feature>
<comment type="similarity">
    <text evidence="8">Belongs to the HAD-like hydrolase superfamily. MasA/MtnC family.</text>
</comment>
<comment type="subunit">
    <text evidence="8">Monomer.</text>
</comment>
<dbReference type="KEGG" id="bman:114247785"/>
<dbReference type="CTD" id="40630"/>
<dbReference type="SFLD" id="SFLDG01129">
    <property type="entry name" value="C1.5:_HAD__Beta-PGM__Phosphata"/>
    <property type="match status" value="1"/>
</dbReference>
<dbReference type="RefSeq" id="XP_028036621.1">
    <property type="nucleotide sequence ID" value="XM_028180820.1"/>
</dbReference>
<feature type="compositionally biased region" description="Polar residues" evidence="9">
    <location>
        <begin position="2135"/>
        <end position="2153"/>
    </location>
</feature>
<evidence type="ECO:0000313" key="11">
    <source>
        <dbReference type="RefSeq" id="XP_028036621.1"/>
    </source>
</evidence>
<feature type="compositionally biased region" description="Acidic residues" evidence="9">
    <location>
        <begin position="1049"/>
        <end position="1077"/>
    </location>
</feature>
<evidence type="ECO:0000256" key="4">
    <source>
        <dbReference type="ARBA" id="ARBA00022801"/>
    </source>
</evidence>
<feature type="binding site" evidence="8">
    <location>
        <position position="1434"/>
    </location>
    <ligand>
        <name>Mg(2+)</name>
        <dbReference type="ChEBI" id="CHEBI:18420"/>
    </ligand>
</feature>
<feature type="region of interest" description="Disordered" evidence="9">
    <location>
        <begin position="631"/>
        <end position="760"/>
    </location>
</feature>
<dbReference type="InterPro" id="IPR036412">
    <property type="entry name" value="HAD-like_sf"/>
</dbReference>
<feature type="region of interest" description="Disordered" evidence="9">
    <location>
        <begin position="1109"/>
        <end position="1146"/>
    </location>
</feature>
<dbReference type="OrthoDB" id="5859781at2759"/>
<comment type="catalytic activity">
    <reaction evidence="8">
        <text>5-methylsulfanyl-2,3-dioxopentyl phosphate + H2O = 1,2-dihydroxy-5-(methylsulfanyl)pent-1-en-3-one + phosphate</text>
        <dbReference type="Rhea" id="RHEA:21700"/>
        <dbReference type="ChEBI" id="CHEBI:15377"/>
        <dbReference type="ChEBI" id="CHEBI:43474"/>
        <dbReference type="ChEBI" id="CHEBI:49252"/>
        <dbReference type="ChEBI" id="CHEBI:58828"/>
        <dbReference type="EC" id="3.1.3.77"/>
    </reaction>
</comment>
<feature type="compositionally biased region" description="Basic and acidic residues" evidence="9">
    <location>
        <begin position="2121"/>
        <end position="2132"/>
    </location>
</feature>
<keyword evidence="4 8" id="KW-0378">Hydrolase</keyword>
<feature type="region of interest" description="Disordered" evidence="9">
    <location>
        <begin position="1929"/>
        <end position="2195"/>
    </location>
</feature>
<dbReference type="NCBIfam" id="TIGR01549">
    <property type="entry name" value="HAD-SF-IA-v1"/>
    <property type="match status" value="1"/>
</dbReference>
<dbReference type="InterPro" id="IPR027511">
    <property type="entry name" value="ENOPH1_eukaryotes"/>
</dbReference>
<dbReference type="SFLD" id="SFLDS00003">
    <property type="entry name" value="Haloacid_Dehalogenase"/>
    <property type="match status" value="1"/>
</dbReference>
<feature type="compositionally biased region" description="Basic and acidic residues" evidence="9">
    <location>
        <begin position="2185"/>
        <end position="2195"/>
    </location>
</feature>
<feature type="compositionally biased region" description="Acidic residues" evidence="9">
    <location>
        <begin position="657"/>
        <end position="669"/>
    </location>
</feature>
<name>A0A6J2K307_BOMMA</name>
<feature type="compositionally biased region" description="Acidic residues" evidence="9">
    <location>
        <begin position="714"/>
        <end position="732"/>
    </location>
</feature>
<evidence type="ECO:0000256" key="2">
    <source>
        <dbReference type="ARBA" id="ARBA00022605"/>
    </source>
</evidence>
<feature type="binding site" evidence="8">
    <location>
        <begin position="1568"/>
        <end position="1569"/>
    </location>
    <ligand>
        <name>substrate</name>
    </ligand>
</feature>
<feature type="binding site" evidence="8">
    <location>
        <position position="1432"/>
    </location>
    <ligand>
        <name>Mg(2+)</name>
        <dbReference type="ChEBI" id="CHEBI:18420"/>
    </ligand>
</feature>
<dbReference type="GO" id="GO:0005737">
    <property type="term" value="C:cytoplasm"/>
    <property type="evidence" value="ECO:0007669"/>
    <property type="project" value="UniProtKB-SubCell"/>
</dbReference>
<dbReference type="GO" id="GO:0043874">
    <property type="term" value="F:acireductone synthase activity"/>
    <property type="evidence" value="ECO:0007669"/>
    <property type="project" value="UniProtKB-EC"/>
</dbReference>
<dbReference type="SUPFAM" id="SSF56784">
    <property type="entry name" value="HAD-like"/>
    <property type="match status" value="1"/>
</dbReference>
<dbReference type="Proteomes" id="UP000504629">
    <property type="component" value="Unplaced"/>
</dbReference>
<evidence type="ECO:0000256" key="8">
    <source>
        <dbReference type="HAMAP-Rule" id="MF_03117"/>
    </source>
</evidence>
<dbReference type="EC" id="3.1.3.77" evidence="8"/>
<dbReference type="SFLD" id="SFLDF00044">
    <property type="entry name" value="enolase-phosphatase"/>
    <property type="match status" value="1"/>
</dbReference>
<reference evidence="11" key="1">
    <citation type="submission" date="2025-08" db="UniProtKB">
        <authorList>
            <consortium name="RefSeq"/>
        </authorList>
    </citation>
    <scope>IDENTIFICATION</scope>
    <source>
        <tissue evidence="11">Silk gland</tissue>
    </source>
</reference>
<evidence type="ECO:0000256" key="7">
    <source>
        <dbReference type="ARBA" id="ARBA00023242"/>
    </source>
</evidence>
<dbReference type="PANTHER" id="PTHR20371:SF1">
    <property type="entry name" value="ENOLASE-PHOSPHATASE E1"/>
    <property type="match status" value="1"/>
</dbReference>
<dbReference type="SFLD" id="SFLDG01133">
    <property type="entry name" value="C1.5.4:_Enolase-phosphatase_Li"/>
    <property type="match status" value="1"/>
</dbReference>
<feature type="binding site" evidence="8">
    <location>
        <position position="1602"/>
    </location>
    <ligand>
        <name>substrate</name>
    </ligand>
</feature>
<keyword evidence="2 8" id="KW-0028">Amino-acid biosynthesis</keyword>
<feature type="compositionally biased region" description="Acidic residues" evidence="9">
    <location>
        <begin position="683"/>
        <end position="699"/>
    </location>
</feature>
<dbReference type="HAMAP" id="MF_03117">
    <property type="entry name" value="Salvage_MtnC_euk"/>
    <property type="match status" value="1"/>
</dbReference>
<dbReference type="Pfam" id="PF00702">
    <property type="entry name" value="Hydrolase"/>
    <property type="match status" value="1"/>
</dbReference>